<organism evidence="1 2">
    <name type="scientific">Niastella populi</name>
    <dbReference type="NCBI Taxonomy" id="550983"/>
    <lineage>
        <taxon>Bacteria</taxon>
        <taxon>Pseudomonadati</taxon>
        <taxon>Bacteroidota</taxon>
        <taxon>Chitinophagia</taxon>
        <taxon>Chitinophagales</taxon>
        <taxon>Chitinophagaceae</taxon>
        <taxon>Niastella</taxon>
    </lineage>
</organism>
<reference evidence="2" key="1">
    <citation type="submission" date="2016-04" db="EMBL/GenBank/DDBJ databases">
        <authorList>
            <person name="Chen L."/>
            <person name="Zhuang W."/>
            <person name="Wang G."/>
        </authorList>
    </citation>
    <scope>NUCLEOTIDE SEQUENCE [LARGE SCALE GENOMIC DNA]</scope>
    <source>
        <strain evidence="2">208</strain>
    </source>
</reference>
<dbReference type="Proteomes" id="UP000192276">
    <property type="component" value="Unassembled WGS sequence"/>
</dbReference>
<gene>
    <name evidence="1" type="ORF">A4R26_11720</name>
</gene>
<dbReference type="PROSITE" id="PS51257">
    <property type="entry name" value="PROKAR_LIPOPROTEIN"/>
    <property type="match status" value="1"/>
</dbReference>
<evidence type="ECO:0008006" key="3">
    <source>
        <dbReference type="Google" id="ProtNLM"/>
    </source>
</evidence>
<comment type="caution">
    <text evidence="1">The sequence shown here is derived from an EMBL/GenBank/DDBJ whole genome shotgun (WGS) entry which is preliminary data.</text>
</comment>
<dbReference type="RefSeq" id="WP_081161023.1">
    <property type="nucleotide sequence ID" value="NZ_LWBP01000013.1"/>
</dbReference>
<evidence type="ECO:0000313" key="2">
    <source>
        <dbReference type="Proteomes" id="UP000192276"/>
    </source>
</evidence>
<sequence length="290" mass="33006">MRLTYISLLGITAVIACQPAESNKPKASFHRPFIKDSLAGNWIISSVISDRKDKTANDTNWFRLETKIALTAYSFQPNGTMMIDYATPEFTTANWQFNNKSKLLTIQEKDTTVPALSLTVIKYQNDVLTFENNNSVIIPNVTTGEKETIHLQYIAQRLKSNDTIPNLFDPGLNKWRQKPTQAEDDAAIKNRLKESIYYYAGYFANVKGNKIPVFNPEKMLCPIKFYKGGIGRKRFKENDNWTAVFFDNKDAKKAHDMLGHAFDNIKGYPDKGGDYVAEYIIAMKMVADEL</sequence>
<evidence type="ECO:0000313" key="1">
    <source>
        <dbReference type="EMBL" id="OQP67719.1"/>
    </source>
</evidence>
<accession>A0A1V9GAN0</accession>
<dbReference type="EMBL" id="LWBP01000013">
    <property type="protein sequence ID" value="OQP67719.1"/>
    <property type="molecule type" value="Genomic_DNA"/>
</dbReference>
<dbReference type="AlphaFoldDB" id="A0A1V9GAN0"/>
<dbReference type="OrthoDB" id="947938at2"/>
<protein>
    <recommendedName>
        <fullName evidence="3">Lipocalin-like domain-containing protein</fullName>
    </recommendedName>
</protein>
<keyword evidence="2" id="KW-1185">Reference proteome</keyword>
<proteinExistence type="predicted"/>
<name>A0A1V9GAN0_9BACT</name>